<sequence length="232" mass="26486">MVNDLQNLCCTFVRTLIKNSIWNFQPNKVDERDFFMGGDLYAIVLENNWTHLCDILPIDVMGKLNAIVFLDGDNDINRESSDAVKDHVQGIPNEETKTSMKRKAPCDLFSFQGLGVRKHGVGVIYNDIALHHQPIEYMTNFCVIPNFLMLRLVDGKERATAYKVIIVSRKRPYILVISIQIELAIAIKVVDKLMQEFPSTNLEDKVLFPGDGNVMNQELKKGYEILEESHLN</sequence>
<name>A0ABR2RWK2_9ROSI</name>
<accession>A0ABR2RWK2</accession>
<dbReference type="Proteomes" id="UP001396334">
    <property type="component" value="Unassembled WGS sequence"/>
</dbReference>
<proteinExistence type="predicted"/>
<evidence type="ECO:0000313" key="2">
    <source>
        <dbReference type="Proteomes" id="UP001396334"/>
    </source>
</evidence>
<keyword evidence="2" id="KW-1185">Reference proteome</keyword>
<gene>
    <name evidence="1" type="ORF">V6N11_079790</name>
</gene>
<protein>
    <submittedName>
        <fullName evidence="1">Uncharacterized protein</fullName>
    </submittedName>
</protein>
<organism evidence="1 2">
    <name type="scientific">Hibiscus sabdariffa</name>
    <name type="common">roselle</name>
    <dbReference type="NCBI Taxonomy" id="183260"/>
    <lineage>
        <taxon>Eukaryota</taxon>
        <taxon>Viridiplantae</taxon>
        <taxon>Streptophyta</taxon>
        <taxon>Embryophyta</taxon>
        <taxon>Tracheophyta</taxon>
        <taxon>Spermatophyta</taxon>
        <taxon>Magnoliopsida</taxon>
        <taxon>eudicotyledons</taxon>
        <taxon>Gunneridae</taxon>
        <taxon>Pentapetalae</taxon>
        <taxon>rosids</taxon>
        <taxon>malvids</taxon>
        <taxon>Malvales</taxon>
        <taxon>Malvaceae</taxon>
        <taxon>Malvoideae</taxon>
        <taxon>Hibiscus</taxon>
    </lineage>
</organism>
<reference evidence="1 2" key="1">
    <citation type="journal article" date="2024" name="G3 (Bethesda)">
        <title>Genome assembly of Hibiscus sabdariffa L. provides insights into metabolisms of medicinal natural products.</title>
        <authorList>
            <person name="Kim T."/>
        </authorList>
    </citation>
    <scope>NUCLEOTIDE SEQUENCE [LARGE SCALE GENOMIC DNA]</scope>
    <source>
        <strain evidence="1">TK-2024</strain>
        <tissue evidence="1">Old leaves</tissue>
    </source>
</reference>
<evidence type="ECO:0000313" key="1">
    <source>
        <dbReference type="EMBL" id="KAK9017311.1"/>
    </source>
</evidence>
<dbReference type="EMBL" id="JBBPBN010000020">
    <property type="protein sequence ID" value="KAK9017311.1"/>
    <property type="molecule type" value="Genomic_DNA"/>
</dbReference>
<comment type="caution">
    <text evidence="1">The sequence shown here is derived from an EMBL/GenBank/DDBJ whole genome shotgun (WGS) entry which is preliminary data.</text>
</comment>